<dbReference type="Proteomes" id="UP000199318">
    <property type="component" value="Unassembled WGS sequence"/>
</dbReference>
<dbReference type="InterPro" id="IPR002559">
    <property type="entry name" value="Transposase_11"/>
</dbReference>
<comment type="caution">
    <text evidence="3">The sequence shown here is derived from an EMBL/GenBank/DDBJ whole genome shotgun (WGS) entry which is preliminary data.</text>
</comment>
<dbReference type="InterPro" id="IPR047629">
    <property type="entry name" value="IS1182_transpos"/>
</dbReference>
<organism evidence="3 4">
    <name type="scientific">Salisediminibacterium halotolerans</name>
    <dbReference type="NCBI Taxonomy" id="517425"/>
    <lineage>
        <taxon>Bacteria</taxon>
        <taxon>Bacillati</taxon>
        <taxon>Bacillota</taxon>
        <taxon>Bacilli</taxon>
        <taxon>Bacillales</taxon>
        <taxon>Bacillaceae</taxon>
        <taxon>Salisediminibacterium</taxon>
    </lineage>
</organism>
<keyword evidence="4" id="KW-1185">Reference proteome</keyword>
<dbReference type="STRING" id="1464123.SAMN05444126_1661"/>
<dbReference type="PANTHER" id="PTHR35604:SF2">
    <property type="entry name" value="TRANSPOSASE INSH FOR INSERTION SEQUENCE ELEMENT IS5A-RELATED"/>
    <property type="match status" value="1"/>
</dbReference>
<accession>A0A1H9WYW4</accession>
<evidence type="ECO:0000259" key="2">
    <source>
        <dbReference type="Pfam" id="PF05598"/>
    </source>
</evidence>
<feature type="domain" description="Transposase InsH N-terminal" evidence="2">
    <location>
        <begin position="17"/>
        <end position="111"/>
    </location>
</feature>
<dbReference type="Pfam" id="PF01609">
    <property type="entry name" value="DDE_Tnp_1"/>
    <property type="match status" value="1"/>
</dbReference>
<feature type="domain" description="Transposase IS4-like" evidence="1">
    <location>
        <begin position="243"/>
        <end position="465"/>
    </location>
</feature>
<dbReference type="AlphaFoldDB" id="A0A1H9WYW4"/>
<dbReference type="InterPro" id="IPR008490">
    <property type="entry name" value="Transposase_InsH_N"/>
</dbReference>
<name>A0A1H9WYW4_9BACI</name>
<dbReference type="EMBL" id="FOGV01000066">
    <property type="protein sequence ID" value="SES39096.1"/>
    <property type="molecule type" value="Genomic_DNA"/>
</dbReference>
<sequence>MLSSQQSLSLSPYMALYDAIVPKTHFLRQMKDMIDFSFIEEELQDKYCLDNGRIAEPPVRMFKYVLLKQIYDLSDLDLVERAAVDMSFKYFLDLTPEASVIHSSSLTKFRRLRLHDKDLMALLVQKTVELAIENNVLTSKTVIVDATHTSSRFHSKRPVAYLKEKSKSLRKAVYQQEEAIKDRLPAQPSENDLEEEVTYTKQLLETIEKEPRVSQTPAVKEQINRMREIVDDIDEEKSYSEDPEARTGYKAQDQSFFGYKTHLALSDERIITAAVVTTGEKNDSNYLMDLIEETKQNGMEVDAVVGDKAYSGKKIIQYAEANDIQLAAKLHPVISYGRRADDDYFEFNKDADMYVCPAGHLAYRKKLEKRYSTTQNPQMKYFFDVKKCKVCPLREGCYKEGADTKSYSVTIKSDQHLEQEAFQETETFKHLSKKRYKVEAKNAELKQRHGYGQASSSGLFGMKIEGAASLFTANIKRIIKLMNEKEQ</sequence>
<dbReference type="RefSeq" id="WP_093075473.1">
    <property type="nucleotide sequence ID" value="NZ_FOGV01000066.1"/>
</dbReference>
<evidence type="ECO:0000313" key="4">
    <source>
        <dbReference type="Proteomes" id="UP000199318"/>
    </source>
</evidence>
<dbReference type="Pfam" id="PF05598">
    <property type="entry name" value="DUF772"/>
    <property type="match status" value="1"/>
</dbReference>
<protein>
    <submittedName>
        <fullName evidence="3">Transposase domain</fullName>
    </submittedName>
</protein>
<dbReference type="PANTHER" id="PTHR35604">
    <property type="entry name" value="TRANSPOSASE INSH FOR INSERTION SEQUENCE ELEMENT IS5A-RELATED"/>
    <property type="match status" value="1"/>
</dbReference>
<dbReference type="OrthoDB" id="9789070at2"/>
<proteinExistence type="predicted"/>
<evidence type="ECO:0000313" key="3">
    <source>
        <dbReference type="EMBL" id="SES39096.1"/>
    </source>
</evidence>
<gene>
    <name evidence="3" type="ORF">SAMN05444126_1661</name>
</gene>
<dbReference type="NCBIfam" id="NF033551">
    <property type="entry name" value="transpos_IS1182"/>
    <property type="match status" value="1"/>
</dbReference>
<reference evidence="4" key="1">
    <citation type="submission" date="2016-10" db="EMBL/GenBank/DDBJ databases">
        <authorList>
            <person name="de Groot N.N."/>
        </authorList>
    </citation>
    <scope>NUCLEOTIDE SEQUENCE [LARGE SCALE GENOMIC DNA]</scope>
    <source>
        <strain evidence="4">10nlg</strain>
    </source>
</reference>
<evidence type="ECO:0000259" key="1">
    <source>
        <dbReference type="Pfam" id="PF01609"/>
    </source>
</evidence>